<accession>A0A0D8JDE7</accession>
<evidence type="ECO:0000313" key="4">
    <source>
        <dbReference type="EMBL" id="KJF44699.1"/>
    </source>
</evidence>
<evidence type="ECO:0000256" key="1">
    <source>
        <dbReference type="SAM" id="Coils"/>
    </source>
</evidence>
<dbReference type="EMBL" id="JRHC01000001">
    <property type="protein sequence ID" value="KJF44699.1"/>
    <property type="molecule type" value="Genomic_DNA"/>
</dbReference>
<dbReference type="InterPro" id="IPR050640">
    <property type="entry name" value="Bact_2-comp_sensor_kinase"/>
</dbReference>
<dbReference type="AlphaFoldDB" id="A0A0D8JDE7"/>
<dbReference type="RefSeq" id="WP_045026233.1">
    <property type="nucleotide sequence ID" value="NZ_JRHC01000001.1"/>
</dbReference>
<feature type="transmembrane region" description="Helical" evidence="2">
    <location>
        <begin position="83"/>
        <end position="110"/>
    </location>
</feature>
<keyword evidence="1" id="KW-0175">Coiled coil</keyword>
<evidence type="ECO:0000313" key="5">
    <source>
        <dbReference type="Proteomes" id="UP000032544"/>
    </source>
</evidence>
<keyword evidence="2" id="KW-0472">Membrane</keyword>
<dbReference type="Gene3D" id="3.30.565.10">
    <property type="entry name" value="Histidine kinase-like ATPase, C-terminal domain"/>
    <property type="match status" value="1"/>
</dbReference>
<sequence length="361" mass="42249">MTDKIHYIITRVKNSKYIRPAYHVAFWILVACFYFFMFNWNSAFREATIIFSAGLLPVAILLTYFFNHFLVPRYLWKKRYELFLLYSFFTLLTGVWLSLLIVFYALIYILNNKAIIDPSVLRPELQVISLNFIVFFAIAVKQIKRAFFIQQEKNELERKKLNTELKLKEAELKLLKAQIHPHFLFNTLNNLYGLTIEKSDEAPGLVLRLSDILDYILYRCNEQKVLLFDEILNLKNYIEIEKLRYSEKLSITTDFPQETNNLQIAPLLLLPFVENAFKHGVSHNPGTANISCSLKTRHTSMVFKIENSKNPAKSHIKNLSKGIGLSNVKKRLELLYPQKYKLEIDEKETTFSVTLALELAE</sequence>
<keyword evidence="5" id="KW-1185">Reference proteome</keyword>
<dbReference type="PANTHER" id="PTHR34220:SF7">
    <property type="entry name" value="SENSOR HISTIDINE KINASE YPDA"/>
    <property type="match status" value="1"/>
</dbReference>
<gene>
    <name evidence="4" type="ORF">LH29_04395</name>
</gene>
<evidence type="ECO:0000256" key="2">
    <source>
        <dbReference type="SAM" id="Phobius"/>
    </source>
</evidence>
<comment type="caution">
    <text evidence="4">The sequence shown here is derived from an EMBL/GenBank/DDBJ whole genome shotgun (WGS) entry which is preliminary data.</text>
</comment>
<dbReference type="PROSITE" id="PS51257">
    <property type="entry name" value="PROKAR_LIPOPROTEIN"/>
    <property type="match status" value="1"/>
</dbReference>
<proteinExistence type="predicted"/>
<reference evidence="4 5" key="1">
    <citation type="submission" date="2014-09" db="EMBL/GenBank/DDBJ databases">
        <title>Draft Genome Sequence of Draconibacterium sp. JN14CK-3.</title>
        <authorList>
            <person name="Dong C."/>
            <person name="Lai Q."/>
            <person name="Shao Z."/>
        </authorList>
    </citation>
    <scope>NUCLEOTIDE SEQUENCE [LARGE SCALE GENOMIC DNA]</scope>
    <source>
        <strain evidence="4 5">JN14CK-3</strain>
    </source>
</reference>
<dbReference type="SUPFAM" id="SSF55874">
    <property type="entry name" value="ATPase domain of HSP90 chaperone/DNA topoisomerase II/histidine kinase"/>
    <property type="match status" value="1"/>
</dbReference>
<dbReference type="OrthoDB" id="9809908at2"/>
<keyword evidence="2" id="KW-1133">Transmembrane helix</keyword>
<dbReference type="InterPro" id="IPR036890">
    <property type="entry name" value="HATPase_C_sf"/>
</dbReference>
<keyword evidence="2" id="KW-0812">Transmembrane</keyword>
<organism evidence="4 5">
    <name type="scientific">Draconibacterium sediminis</name>
    <dbReference type="NCBI Taxonomy" id="1544798"/>
    <lineage>
        <taxon>Bacteria</taxon>
        <taxon>Pseudomonadati</taxon>
        <taxon>Bacteroidota</taxon>
        <taxon>Bacteroidia</taxon>
        <taxon>Marinilabiliales</taxon>
        <taxon>Prolixibacteraceae</taxon>
        <taxon>Draconibacterium</taxon>
    </lineage>
</organism>
<feature type="transmembrane region" description="Helical" evidence="2">
    <location>
        <begin position="21"/>
        <end position="37"/>
    </location>
</feature>
<dbReference type="Proteomes" id="UP000032544">
    <property type="component" value="Unassembled WGS sequence"/>
</dbReference>
<dbReference type="STRING" id="1544798.LH29_04395"/>
<feature type="coiled-coil region" evidence="1">
    <location>
        <begin position="151"/>
        <end position="178"/>
    </location>
</feature>
<dbReference type="Pfam" id="PF06580">
    <property type="entry name" value="His_kinase"/>
    <property type="match status" value="1"/>
</dbReference>
<name>A0A0D8JDE7_9BACT</name>
<feature type="transmembrane region" description="Helical" evidence="2">
    <location>
        <begin position="49"/>
        <end position="71"/>
    </location>
</feature>
<dbReference type="PATRIC" id="fig|1544798.3.peg.895"/>
<dbReference type="InterPro" id="IPR010559">
    <property type="entry name" value="Sig_transdc_His_kin_internal"/>
</dbReference>
<dbReference type="PANTHER" id="PTHR34220">
    <property type="entry name" value="SENSOR HISTIDINE KINASE YPDA"/>
    <property type="match status" value="1"/>
</dbReference>
<evidence type="ECO:0000259" key="3">
    <source>
        <dbReference type="Pfam" id="PF06580"/>
    </source>
</evidence>
<protein>
    <recommendedName>
        <fullName evidence="3">Signal transduction histidine kinase internal region domain-containing protein</fullName>
    </recommendedName>
</protein>
<dbReference type="GO" id="GO:0000155">
    <property type="term" value="F:phosphorelay sensor kinase activity"/>
    <property type="evidence" value="ECO:0007669"/>
    <property type="project" value="InterPro"/>
</dbReference>
<dbReference type="GO" id="GO:0016020">
    <property type="term" value="C:membrane"/>
    <property type="evidence" value="ECO:0007669"/>
    <property type="project" value="InterPro"/>
</dbReference>
<feature type="domain" description="Signal transduction histidine kinase internal region" evidence="3">
    <location>
        <begin position="170"/>
        <end position="249"/>
    </location>
</feature>